<feature type="region of interest" description="Disordered" evidence="1">
    <location>
        <begin position="161"/>
        <end position="180"/>
    </location>
</feature>
<name>A0A0F7U8B7_NEOCL</name>
<proteinExistence type="predicted"/>
<dbReference type="EMBL" id="LN714477">
    <property type="protein sequence ID" value="CEL64870.1"/>
    <property type="molecule type" value="Genomic_DNA"/>
</dbReference>
<evidence type="ECO:0000256" key="1">
    <source>
        <dbReference type="SAM" id="MobiDB-lite"/>
    </source>
</evidence>
<gene>
    <name evidence="3" type="ORF">BN1204_007400</name>
</gene>
<evidence type="ECO:0008006" key="4">
    <source>
        <dbReference type="Google" id="ProtNLM"/>
    </source>
</evidence>
<dbReference type="AlphaFoldDB" id="A0A0F7U8B7"/>
<feature type="compositionally biased region" description="Acidic residues" evidence="1">
    <location>
        <begin position="68"/>
        <end position="77"/>
    </location>
</feature>
<feature type="transmembrane region" description="Helical" evidence="2">
    <location>
        <begin position="12"/>
        <end position="32"/>
    </location>
</feature>
<evidence type="ECO:0000256" key="2">
    <source>
        <dbReference type="SAM" id="Phobius"/>
    </source>
</evidence>
<keyword evidence="2" id="KW-1133">Transmembrane helix</keyword>
<keyword evidence="2" id="KW-0812">Transmembrane</keyword>
<accession>A0A0F7U8B7</accession>
<feature type="region of interest" description="Disordered" evidence="1">
    <location>
        <begin position="628"/>
        <end position="656"/>
    </location>
</feature>
<feature type="region of interest" description="Disordered" evidence="1">
    <location>
        <begin position="58"/>
        <end position="78"/>
    </location>
</feature>
<sequence>MPVLRVVSAQGGGAAAVARPLFAIIFFAYLLAPVCAYEAPLFSVRGDDDERGRVPSQIADISFPESSSDSETEEEAVDPGLTDADIKAAQGQPSEHVPDGPSIRMEEQRVNPAGTSYNSVTDQVKPNVVSTDTLERRSLYGRMLQAVSDFFFSDANYGDSDSEGFLSPRKKPSTVPPVPELHTDTVITRASLGNEFSSAPNADPVGPIDDHVPMAASSSNLLLTYQGLSEGVSQPSPDGYTDLSIGDAVHEALSAEALGVSPHDTAADMLDRREPELLVRRGRPQAKAELAKWGRGSTENLRSRLPSATAQQKALNVSQPSTYQQQTPRVPLQPVPPAPRGHGESDGRIPETDNESSVLRSNANATGWEEKAKGIMSLMEQATKMFVGSRTGSSQSLPGREEIAASAANTSALSTASPALSQGLASLLVGGMPQAVSPSTSGPSIAFQTTNHSPAEFAAYAALLPSHADRPSLTLDTLRQSEGLGKTFAQGVDVGSAVVDVLTSTRELQQALSALNIPGLPVNSGAPPRQAFQNRDDLSLMSLINAAKAVHQFAHWSTTVDKVINTSKDFTQSVPATLRSLFPSNRVGAEEFEDLVNDKSNHANSTTAHEFATTEVDASEERLYENMHTAPSHPDDVTSSHSTPTATSASIPKPRPHMEEAAQYGGVRLADAKDSGAKPHTDKRSRILSASVSASDVGSLIKKESRDAATRTLLQASAGVGGPMRLFTKSASLMDEMAQALKKEETVPQASGATVAGGEYVVGLARDLHKMASFLFNVLDVTVSVADESMNALQLGNLVNTYKTLAEEGALAPLGVKATGAPPEHMGKPTVSCVSKGMTCCVPAAAAPEWKTKPLYLQNEQRRECKANLVTRTSMLCATTPYKNSKCGIIHTKANGYNKYATVLPVAGFTATAMCECEVSKQKSADGLYSFNGVASWTAPGKTVTRDVIKEAKDGWQFVKTLSKSGNQMLTVLENTLEPQRSPITGMADVMTKLVVSQQLQKIVEASDPLSAVFPSISVALSPKKPLLGPFPSLTPLSVLPPLQTVTRPRLR</sequence>
<protein>
    <recommendedName>
        <fullName evidence="4">Transmembrane protein</fullName>
    </recommendedName>
</protein>
<feature type="compositionally biased region" description="Basic and acidic residues" evidence="1">
    <location>
        <begin position="341"/>
        <end position="351"/>
    </location>
</feature>
<evidence type="ECO:0000313" key="3">
    <source>
        <dbReference type="EMBL" id="CEL64870.1"/>
    </source>
</evidence>
<feature type="compositionally biased region" description="Low complexity" evidence="1">
    <location>
        <begin position="639"/>
        <end position="650"/>
    </location>
</feature>
<reference evidence="3" key="1">
    <citation type="journal article" date="2015" name="PLoS ONE">
        <title>Comprehensive Evaluation of Toxoplasma gondii VEG and Neospora caninum LIV Genomes with Tachyzoite Stage Transcriptome and Proteome Defines Novel Transcript Features.</title>
        <authorList>
            <person name="Ramaprasad A."/>
            <person name="Mourier T."/>
            <person name="Naeem R."/>
            <person name="Malas T.B."/>
            <person name="Moussa E."/>
            <person name="Panigrahi A."/>
            <person name="Vermont S.J."/>
            <person name="Otto T.D."/>
            <person name="Wastling J."/>
            <person name="Pain A."/>
        </authorList>
    </citation>
    <scope>NUCLEOTIDE SEQUENCE</scope>
    <source>
        <strain evidence="3">Liverpool</strain>
    </source>
</reference>
<organism evidence="3">
    <name type="scientific">Neospora caninum (strain Liverpool)</name>
    <dbReference type="NCBI Taxonomy" id="572307"/>
    <lineage>
        <taxon>Eukaryota</taxon>
        <taxon>Sar</taxon>
        <taxon>Alveolata</taxon>
        <taxon>Apicomplexa</taxon>
        <taxon>Conoidasida</taxon>
        <taxon>Coccidia</taxon>
        <taxon>Eucoccidiorida</taxon>
        <taxon>Eimeriorina</taxon>
        <taxon>Sarcocystidae</taxon>
        <taxon>Neospora</taxon>
    </lineage>
</organism>
<feature type="compositionally biased region" description="Polar residues" evidence="1">
    <location>
        <begin position="306"/>
        <end position="323"/>
    </location>
</feature>
<keyword evidence="2" id="KW-0472">Membrane</keyword>
<feature type="region of interest" description="Disordered" evidence="1">
    <location>
        <begin position="289"/>
        <end position="361"/>
    </location>
</feature>